<dbReference type="AlphaFoldDB" id="A0AB35F8U9"/>
<dbReference type="Gene3D" id="2.30.110.10">
    <property type="entry name" value="Electron Transport, Fmn-binding Protein, Chain A"/>
    <property type="match status" value="1"/>
</dbReference>
<evidence type="ECO:0000313" key="3">
    <source>
        <dbReference type="Proteomes" id="UP000758022"/>
    </source>
</evidence>
<accession>A0AB35F8U9</accession>
<reference evidence="2" key="1">
    <citation type="submission" date="2020-04" db="EMBL/GenBank/DDBJ databases">
        <title>Global-level population genomics supports evidence of horizontal gene transfer on evolution of Rhizobia in Lentils.</title>
        <authorList>
            <person name="Gai Y."/>
            <person name="Cook D."/>
            <person name="Riely B."/>
        </authorList>
    </citation>
    <scope>NUCLEOTIDE SEQUENCE</scope>
    <source>
        <strain evidence="2">TLR9</strain>
    </source>
</reference>
<protein>
    <submittedName>
        <fullName evidence="2">Flavin reductase family protein</fullName>
    </submittedName>
</protein>
<organism evidence="2 3">
    <name type="scientific">Rhizobium laguerreae</name>
    <dbReference type="NCBI Taxonomy" id="1076926"/>
    <lineage>
        <taxon>Bacteria</taxon>
        <taxon>Pseudomonadati</taxon>
        <taxon>Pseudomonadota</taxon>
        <taxon>Alphaproteobacteria</taxon>
        <taxon>Hyphomicrobiales</taxon>
        <taxon>Rhizobiaceae</taxon>
        <taxon>Rhizobium/Agrobacterium group</taxon>
        <taxon>Rhizobium</taxon>
    </lineage>
</organism>
<dbReference type="GO" id="GO:0010181">
    <property type="term" value="F:FMN binding"/>
    <property type="evidence" value="ECO:0007669"/>
    <property type="project" value="InterPro"/>
</dbReference>
<dbReference type="RefSeq" id="WP_221978565.1">
    <property type="nucleotide sequence ID" value="NZ_JAAXQQ010000002.1"/>
</dbReference>
<dbReference type="SUPFAM" id="SSF50475">
    <property type="entry name" value="FMN-binding split barrel"/>
    <property type="match status" value="1"/>
</dbReference>
<dbReference type="InterPro" id="IPR012349">
    <property type="entry name" value="Split_barrel_FMN-bd"/>
</dbReference>
<dbReference type="EMBL" id="JAAXQQ010000002">
    <property type="protein sequence ID" value="MBY3063011.1"/>
    <property type="molecule type" value="Genomic_DNA"/>
</dbReference>
<evidence type="ECO:0000313" key="2">
    <source>
        <dbReference type="EMBL" id="MBY3063011.1"/>
    </source>
</evidence>
<proteinExistence type="predicted"/>
<dbReference type="InterPro" id="IPR002563">
    <property type="entry name" value="Flavin_Rdtase-like_dom"/>
</dbReference>
<name>A0AB35F8U9_9HYPH</name>
<dbReference type="Proteomes" id="UP000758022">
    <property type="component" value="Unassembled WGS sequence"/>
</dbReference>
<dbReference type="PANTHER" id="PTHR43812:SF2">
    <property type="entry name" value="FLAVIN REDUCTASE LIKE DOMAIN-CONTAINING PROTEIN"/>
    <property type="match status" value="1"/>
</dbReference>
<evidence type="ECO:0000259" key="1">
    <source>
        <dbReference type="SMART" id="SM00903"/>
    </source>
</evidence>
<dbReference type="SMART" id="SM00903">
    <property type="entry name" value="Flavin_Reduct"/>
    <property type="match status" value="1"/>
</dbReference>
<dbReference type="GO" id="GO:0016646">
    <property type="term" value="F:oxidoreductase activity, acting on the CH-NH group of donors, NAD or NADP as acceptor"/>
    <property type="evidence" value="ECO:0007669"/>
    <property type="project" value="UniProtKB-ARBA"/>
</dbReference>
<dbReference type="PANTHER" id="PTHR43812">
    <property type="entry name" value="BLR2425 PROTEIN"/>
    <property type="match status" value="1"/>
</dbReference>
<comment type="caution">
    <text evidence="2">The sequence shown here is derived from an EMBL/GenBank/DDBJ whole genome shotgun (WGS) entry which is preliminary data.</text>
</comment>
<sequence length="213" mass="23415">MFYTTDSNRHGLAHDPFKAIVSPRPIGWIGSKGRDGSINLAPYSFFNAVADRPKLVMFSSAGRKHSQRNAAETGVFTCNFVSRDLAEKMNLSSAALPYGDSEFDFAGLTAKPAELIDAPYVGEAFAVLECRVTEIFEPKTLSGEPSENVLVFGEVVGIRIDEAIVRDGRLDMSIARPLARMGYMDYSEGSDVFEMIRPKTQQGRAEPARRPKA</sequence>
<dbReference type="Pfam" id="PF01613">
    <property type="entry name" value="Flavin_Reduct"/>
    <property type="match status" value="1"/>
</dbReference>
<gene>
    <name evidence="2" type="ORF">HFO74_06070</name>
</gene>
<feature type="domain" description="Flavin reductase like" evidence="1">
    <location>
        <begin position="21"/>
        <end position="172"/>
    </location>
</feature>